<keyword evidence="4" id="KW-1185">Reference proteome</keyword>
<evidence type="ECO:0000256" key="2">
    <source>
        <dbReference type="SAM" id="Phobius"/>
    </source>
</evidence>
<dbReference type="InParanoid" id="G0MBV6"/>
<organism evidence="4">
    <name type="scientific">Caenorhabditis brenneri</name>
    <name type="common">Nematode worm</name>
    <dbReference type="NCBI Taxonomy" id="135651"/>
    <lineage>
        <taxon>Eukaryota</taxon>
        <taxon>Metazoa</taxon>
        <taxon>Ecdysozoa</taxon>
        <taxon>Nematoda</taxon>
        <taxon>Chromadorea</taxon>
        <taxon>Rhabditida</taxon>
        <taxon>Rhabditina</taxon>
        <taxon>Rhabditomorpha</taxon>
        <taxon>Rhabditoidea</taxon>
        <taxon>Rhabditidae</taxon>
        <taxon>Peloderinae</taxon>
        <taxon>Caenorhabditis</taxon>
    </lineage>
</organism>
<proteinExistence type="predicted"/>
<feature type="transmembrane region" description="Helical" evidence="2">
    <location>
        <begin position="336"/>
        <end position="357"/>
    </location>
</feature>
<keyword evidence="2" id="KW-0812">Transmembrane</keyword>
<reference evidence="4" key="1">
    <citation type="submission" date="2011-07" db="EMBL/GenBank/DDBJ databases">
        <authorList>
            <consortium name="Caenorhabditis brenneri Sequencing and Analysis Consortium"/>
            <person name="Wilson R.K."/>
        </authorList>
    </citation>
    <scope>NUCLEOTIDE SEQUENCE [LARGE SCALE GENOMIC DNA]</scope>
    <source>
        <strain evidence="4">PB2801</strain>
    </source>
</reference>
<accession>G0MBV6</accession>
<dbReference type="EMBL" id="GL379789">
    <property type="protein sequence ID" value="EGT45830.1"/>
    <property type="molecule type" value="Genomic_DNA"/>
</dbReference>
<keyword evidence="2" id="KW-0472">Membrane</keyword>
<feature type="transmembrane region" description="Helical" evidence="2">
    <location>
        <begin position="296"/>
        <end position="316"/>
    </location>
</feature>
<evidence type="ECO:0000313" key="3">
    <source>
        <dbReference type="EMBL" id="EGT45830.1"/>
    </source>
</evidence>
<gene>
    <name evidence="3" type="ORF">CAEBREN_17743</name>
</gene>
<feature type="region of interest" description="Disordered" evidence="1">
    <location>
        <begin position="250"/>
        <end position="269"/>
    </location>
</feature>
<dbReference type="HOGENOM" id="CLU_772146_0_0_1"/>
<evidence type="ECO:0000313" key="4">
    <source>
        <dbReference type="Proteomes" id="UP000008068"/>
    </source>
</evidence>
<feature type="compositionally biased region" description="Acidic residues" evidence="1">
    <location>
        <begin position="252"/>
        <end position="261"/>
    </location>
</feature>
<keyword evidence="2" id="KW-1133">Transmembrane helix</keyword>
<feature type="transmembrane region" description="Helical" evidence="2">
    <location>
        <begin position="86"/>
        <end position="106"/>
    </location>
</feature>
<name>G0MBV6_CAEBE</name>
<evidence type="ECO:0000256" key="1">
    <source>
        <dbReference type="SAM" id="MobiDB-lite"/>
    </source>
</evidence>
<sequence>MFDRWPVDLIVVAIYLFHFHGSELGLKLGTSNPVQPEVVENEEEDEDDDWEGSMTSTELQSRQKALLRRWEPIMEERAERLEPSGWLFFARLLIMIYFFIHVFHIIECSKYPFSLPIGELLLFLAEYPSTSLIPLLLLIQLFIEIMETSHSSKKKPTIANSKTLNMPKYLVPSTPDTLPLYIARKLDALGSFPNEEGLDAIRILLYTYQEERVISDEELQEWKKMEKKILAKQNTYKENTETNEKYAKYDNENEDDEDDWEGPMTSTELQSRQKALVRKWETIMKERAKRRGSSDLFFFALPFFMFYFAIHFIQIFGCSTLRRSSWFPLPTGELLLLFAESISTLLIYGLLFLRFLVEG</sequence>
<dbReference type="Proteomes" id="UP000008068">
    <property type="component" value="Unassembled WGS sequence"/>
</dbReference>
<dbReference type="AlphaFoldDB" id="G0MBV6"/>
<protein>
    <submittedName>
        <fullName evidence="3">Uncharacterized protein</fullName>
    </submittedName>
</protein>
<feature type="transmembrane region" description="Helical" evidence="2">
    <location>
        <begin position="126"/>
        <end position="145"/>
    </location>
</feature>